<accession>A0A062V0Y1</accession>
<keyword evidence="2" id="KW-1185">Reference proteome</keyword>
<evidence type="ECO:0000313" key="1">
    <source>
        <dbReference type="EMBL" id="KCZ72801.1"/>
    </source>
</evidence>
<dbReference type="Proteomes" id="UP000027153">
    <property type="component" value="Unassembled WGS sequence"/>
</dbReference>
<dbReference type="AlphaFoldDB" id="A0A062V0Y1"/>
<gene>
    <name evidence="1" type="ORF">ANME2D_01236</name>
</gene>
<organism evidence="1 2">
    <name type="scientific">Candidatus Methanoperedens nitratireducens</name>
    <dbReference type="NCBI Taxonomy" id="1392998"/>
    <lineage>
        <taxon>Archaea</taxon>
        <taxon>Methanobacteriati</taxon>
        <taxon>Methanobacteriota</taxon>
        <taxon>Stenosarchaea group</taxon>
        <taxon>Methanomicrobia</taxon>
        <taxon>Methanosarcinales</taxon>
        <taxon>ANME-2 cluster</taxon>
        <taxon>Candidatus Methanoperedentaceae</taxon>
        <taxon>Candidatus Methanoperedens</taxon>
    </lineage>
</organism>
<proteinExistence type="predicted"/>
<protein>
    <submittedName>
        <fullName evidence="1">Uncharacterized protein</fullName>
    </submittedName>
</protein>
<dbReference type="EMBL" id="JMIY01000002">
    <property type="protein sequence ID" value="KCZ72801.1"/>
    <property type="molecule type" value="Genomic_DNA"/>
</dbReference>
<name>A0A062V0Y1_9EURY</name>
<evidence type="ECO:0000313" key="2">
    <source>
        <dbReference type="Proteomes" id="UP000027153"/>
    </source>
</evidence>
<comment type="caution">
    <text evidence="1">The sequence shown here is derived from an EMBL/GenBank/DDBJ whole genome shotgun (WGS) entry which is preliminary data.</text>
</comment>
<sequence>MKTYKIGKVRLTVGDKAGNTATANWNFTLDTTPPETTISNSSLASYFRLFRLSGSIHFAAVQLHLSC</sequence>
<reference evidence="1 2" key="1">
    <citation type="journal article" date="2013" name="Nature">
        <title>Anaerobic oxidation of methane coupled to nitrate reduction in a novel archaeal lineage.</title>
        <authorList>
            <person name="Haroon M.F."/>
            <person name="Hu S."/>
            <person name="Shi Y."/>
            <person name="Imelfort M."/>
            <person name="Keller J."/>
            <person name="Hugenholtz P."/>
            <person name="Yuan Z."/>
            <person name="Tyson G.W."/>
        </authorList>
    </citation>
    <scope>NUCLEOTIDE SEQUENCE [LARGE SCALE GENOMIC DNA]</scope>
    <source>
        <strain evidence="1 2">ANME-2d</strain>
    </source>
</reference>